<sequence length="367" mass="36953">MVVVEVVEVAILAVAVLAVGAAAEPGEHVPHDDGVDDDKGGREGQQRNHGLRVELIGGSGGAGGASGASVVGAVAAFLQQQTDKTTSYQNGKRQTSNVSSAPAAAIEFAEAPPAAPPSTPESPASSQPSSLAPRAPPSFCPSICPSCVAGSADPSPPLPASVLLLLAKDPRPWFPSSASPAPAASFAEEPAVSPARLPSIAACAAKSLEMTPCSKSSLCFSATSASRSSWRNSLPKSAKNNRFRRSLASIGSSSPSRKQYGTSTRRHVGAEYGRSRVPKVSSMASVSATVRGAAGCEACEGCESCENSEALLSVPSSPPLIVPSFCPSKLVDRAVQGASLPSMTSNSSSSSSSSSSSVSPPGLPGDR</sequence>
<accession>A0A1B5L481</accession>
<evidence type="ECO:0000256" key="1">
    <source>
        <dbReference type="SAM" id="MobiDB-lite"/>
    </source>
</evidence>
<protein>
    <submittedName>
        <fullName evidence="3">Uncharacterized protein</fullName>
    </submittedName>
</protein>
<feature type="region of interest" description="Disordered" evidence="1">
    <location>
        <begin position="337"/>
        <end position="367"/>
    </location>
</feature>
<gene>
    <name evidence="3" type="ORF">UVI_02023100</name>
</gene>
<dbReference type="Proteomes" id="UP000054053">
    <property type="component" value="Unassembled WGS sequence"/>
</dbReference>
<evidence type="ECO:0000256" key="2">
    <source>
        <dbReference type="SAM" id="SignalP"/>
    </source>
</evidence>
<organism evidence="3 4">
    <name type="scientific">Ustilaginoidea virens</name>
    <name type="common">Rice false smut fungus</name>
    <name type="synonym">Villosiclava virens</name>
    <dbReference type="NCBI Taxonomy" id="1159556"/>
    <lineage>
        <taxon>Eukaryota</taxon>
        <taxon>Fungi</taxon>
        <taxon>Dikarya</taxon>
        <taxon>Ascomycota</taxon>
        <taxon>Pezizomycotina</taxon>
        <taxon>Sordariomycetes</taxon>
        <taxon>Hypocreomycetidae</taxon>
        <taxon>Hypocreales</taxon>
        <taxon>Clavicipitaceae</taxon>
        <taxon>Ustilaginoidea</taxon>
    </lineage>
</organism>
<evidence type="ECO:0000313" key="3">
    <source>
        <dbReference type="EMBL" id="GAO18275.1"/>
    </source>
</evidence>
<comment type="caution">
    <text evidence="3">The sequence shown here is derived from an EMBL/GenBank/DDBJ whole genome shotgun (WGS) entry which is preliminary data.</text>
</comment>
<feature type="chain" id="PRO_5008577687" evidence="2">
    <location>
        <begin position="24"/>
        <end position="367"/>
    </location>
</feature>
<name>A0A1B5L481_USTVR</name>
<feature type="region of interest" description="Disordered" evidence="1">
    <location>
        <begin position="111"/>
        <end position="133"/>
    </location>
</feature>
<feature type="compositionally biased region" description="Polar residues" evidence="1">
    <location>
        <begin position="249"/>
        <end position="263"/>
    </location>
</feature>
<proteinExistence type="predicted"/>
<evidence type="ECO:0000313" key="4">
    <source>
        <dbReference type="Proteomes" id="UP000054053"/>
    </source>
</evidence>
<feature type="region of interest" description="Disordered" evidence="1">
    <location>
        <begin position="25"/>
        <end position="45"/>
    </location>
</feature>
<feature type="compositionally biased region" description="Low complexity" evidence="1">
    <location>
        <begin position="121"/>
        <end position="133"/>
    </location>
</feature>
<feature type="signal peptide" evidence="2">
    <location>
        <begin position="1"/>
        <end position="23"/>
    </location>
</feature>
<dbReference type="AlphaFoldDB" id="A0A1B5L481"/>
<dbReference type="EMBL" id="BBTG02000009">
    <property type="protein sequence ID" value="GAO18275.1"/>
    <property type="molecule type" value="Genomic_DNA"/>
</dbReference>
<reference evidence="4" key="1">
    <citation type="journal article" date="2016" name="Genome Announc.">
        <title>Genome sequence of Ustilaginoidea virens IPU010, a rice pathogenic fungus causing false smut.</title>
        <authorList>
            <person name="Kumagai T."/>
            <person name="Ishii T."/>
            <person name="Terai G."/>
            <person name="Umemura M."/>
            <person name="Machida M."/>
            <person name="Asai K."/>
        </authorList>
    </citation>
    <scope>NUCLEOTIDE SEQUENCE [LARGE SCALE GENOMIC DNA]</scope>
    <source>
        <strain evidence="4">IPU010</strain>
    </source>
</reference>
<keyword evidence="2" id="KW-0732">Signal</keyword>
<feature type="region of interest" description="Disordered" evidence="1">
    <location>
        <begin position="245"/>
        <end position="267"/>
    </location>
</feature>
<feature type="compositionally biased region" description="Low complexity" evidence="1">
    <location>
        <begin position="339"/>
        <end position="359"/>
    </location>
</feature>